<keyword evidence="4" id="KW-0539">Nucleus</keyword>
<reference evidence="5" key="2">
    <citation type="journal article" date="2023" name="Microbiol Resour">
        <title>Decontamination and Annotation of the Draft Genome Sequence of the Oomycete Lagenidium giganteum ARSEF 373.</title>
        <authorList>
            <person name="Morgan W.R."/>
            <person name="Tartar A."/>
        </authorList>
    </citation>
    <scope>NUCLEOTIDE SEQUENCE</scope>
    <source>
        <strain evidence="5">ARSEF 373</strain>
    </source>
</reference>
<evidence type="ECO:0000256" key="3">
    <source>
        <dbReference type="ARBA" id="ARBA00022448"/>
    </source>
</evidence>
<keyword evidence="6" id="KW-1185">Reference proteome</keyword>
<dbReference type="GO" id="GO:0017056">
    <property type="term" value="F:structural constituent of nuclear pore"/>
    <property type="evidence" value="ECO:0007669"/>
    <property type="project" value="InterPro"/>
</dbReference>
<accession>A0AAV2ZDT2</accession>
<evidence type="ECO:0000313" key="5">
    <source>
        <dbReference type="EMBL" id="DBA04852.1"/>
    </source>
</evidence>
<evidence type="ECO:0000256" key="2">
    <source>
        <dbReference type="ARBA" id="ARBA00005569"/>
    </source>
</evidence>
<dbReference type="InterPro" id="IPR037624">
    <property type="entry name" value="Nup133-like"/>
</dbReference>
<gene>
    <name evidence="5" type="ORF">N0F65_004489</name>
</gene>
<sequence>MFGVLQRMYKTQWIWWVGNTGNDDSSSSSSTKKGGAKATGASMFSARKYDVPPSKRGGSGMGSRYLQDMKRQRLEHMQKLSLPTPQPLEDAPRVLTETPECVITTGASVPAYVMDELRKKKLHVDARKAAQTMVLCKAHGSAVHQLRRSPREYFVFVLPGKLLLWHESQAGKVLTLPLPDSVDDQDVLHPFLFAIYGHHLSLMVVGQSGLVLFWEDIELPYESIPLSVQIPLQAQEHVQVNADSIVSLQQAGEELLSLLCWSNCGNVWEVAMEDRRIRIRAFEKQIDGFFSGITRSVSQFFFSSGRAAPSADVDLQQPIRQVKVLPSVNMDDGDSMNMLVLFESGMFERRAFSVVDVVDCSCTTSWQLDANRVAIAYFSENFPDHHLAKVSMMSVPYIYEDCFALLVAYVCSSRSEGHAKVKYALFQFSFLSAEEVPEPEWACILDYEPLFSEIEEPDRYFTAQSFVISRRALYVVWTLADPLPFSSVVLPRSNNSSARSVTFSLQGVQKHLAVAFGSRITESPHTANALMGSVAFVLVGGEKDLNGALCCATATNMLSIEPSRLVIPEPQKKKLQESTSLAARDTLRVPAGLSVQDYTQLLMKYFHEDPYSSHPFVVGENDFRNLSQAVVAVDYQILDAKPSSGLRWGRDDDMNGSPDAYDGGSEVALVTPKLVRFQLEEKSSRHNDFMQFLERRFDSVWHYMSKSGELLHHLVEDEEKLNAAIALSKFQGSLLASHTDIKRKLSGELLLNAIERTVENRGYQKEELRLAGYNAFDIFYCEVSKITELFYFLNAEVKRVSSSSGETSSTYLYALLESGYSMLNILRAASTSSLAPPADRSHSWIFTRQIREIVLDQISRLSVLTGYSSNREDLEIKWAYEDVFEIAEQIASLGTNLLDMFGRFLPQVTGAHAEDMKKETDMSKRIIINPLVYLATTFEPDTAQYLQLDFEGDQSPAERKRSELFEYCVELSERYEYSEAMVYLAYAEDLENLQKLDYVLGRAEMSSAARRLESYCDKFAGFGELDFRWYAGDVPNPWIAHDESVRAKMMAYLMANTKLLGSQLHQYVRQHGQLTSFAWVTSISRERYDQTAALALHQSLNEHGSLTRRKTLASVAKIAALAGPPTSRTGETAIEARKELSRIKIQEVLRRFPIQSTIDDRPLTSDALVEACLNALSQVQTDDSMRTSIFVMGLEALENGAFGPRSPEFDSLLNRVWRRCIVEDRALWQTLLGEYSDSVNEESMEAKMRQTLLYSGMKKYLARPTRESPAALTIEVIDELVQQEASNDSVIGVHARQLFVKTLNLALAC</sequence>
<dbReference type="GO" id="GO:0031080">
    <property type="term" value="C:nuclear pore outer ring"/>
    <property type="evidence" value="ECO:0007669"/>
    <property type="project" value="TreeGrafter"/>
</dbReference>
<reference evidence="5" key="1">
    <citation type="submission" date="2022-11" db="EMBL/GenBank/DDBJ databases">
        <authorList>
            <person name="Morgan W.R."/>
            <person name="Tartar A."/>
        </authorList>
    </citation>
    <scope>NUCLEOTIDE SEQUENCE</scope>
    <source>
        <strain evidence="5">ARSEF 373</strain>
    </source>
</reference>
<dbReference type="GO" id="GO:0016973">
    <property type="term" value="P:poly(A)+ mRNA export from nucleus"/>
    <property type="evidence" value="ECO:0007669"/>
    <property type="project" value="TreeGrafter"/>
</dbReference>
<proteinExistence type="inferred from homology"/>
<dbReference type="PANTHER" id="PTHR13405">
    <property type="entry name" value="NUCLEAR PORE COMPLEX PROTEIN NUP133"/>
    <property type="match status" value="1"/>
</dbReference>
<dbReference type="InterPro" id="IPR015943">
    <property type="entry name" value="WD40/YVTN_repeat-like_dom_sf"/>
</dbReference>
<evidence type="ECO:0000256" key="4">
    <source>
        <dbReference type="ARBA" id="ARBA00023242"/>
    </source>
</evidence>
<dbReference type="PANTHER" id="PTHR13405:SF11">
    <property type="entry name" value="NUCLEAR PORE COMPLEX PROTEIN NUP133"/>
    <property type="match status" value="1"/>
</dbReference>
<comment type="caution">
    <text evidence="5">The sequence shown here is derived from an EMBL/GenBank/DDBJ whole genome shotgun (WGS) entry which is preliminary data.</text>
</comment>
<dbReference type="GO" id="GO:0006606">
    <property type="term" value="P:protein import into nucleus"/>
    <property type="evidence" value="ECO:0007669"/>
    <property type="project" value="TreeGrafter"/>
</dbReference>
<evidence type="ECO:0000313" key="6">
    <source>
        <dbReference type="Proteomes" id="UP001146120"/>
    </source>
</evidence>
<dbReference type="Proteomes" id="UP001146120">
    <property type="component" value="Unassembled WGS sequence"/>
</dbReference>
<dbReference type="SUPFAM" id="SSF117289">
    <property type="entry name" value="Nucleoporin domain"/>
    <property type="match status" value="1"/>
</dbReference>
<keyword evidence="3" id="KW-0813">Transport</keyword>
<dbReference type="Gene3D" id="2.130.10.10">
    <property type="entry name" value="YVTN repeat-like/Quinoprotein amine dehydrogenase"/>
    <property type="match status" value="1"/>
</dbReference>
<comment type="subcellular location">
    <subcellularLocation>
        <location evidence="1">Nucleus</location>
    </subcellularLocation>
</comment>
<name>A0AAV2ZDT2_9STRA</name>
<organism evidence="5 6">
    <name type="scientific">Lagenidium giganteum</name>
    <dbReference type="NCBI Taxonomy" id="4803"/>
    <lineage>
        <taxon>Eukaryota</taxon>
        <taxon>Sar</taxon>
        <taxon>Stramenopiles</taxon>
        <taxon>Oomycota</taxon>
        <taxon>Peronosporomycetes</taxon>
        <taxon>Pythiales</taxon>
        <taxon>Pythiaceae</taxon>
    </lineage>
</organism>
<comment type="similarity">
    <text evidence="2">Belongs to the nucleoporin Nup133 family.</text>
</comment>
<dbReference type="EMBL" id="DAKRPA010000005">
    <property type="protein sequence ID" value="DBA04852.1"/>
    <property type="molecule type" value="Genomic_DNA"/>
</dbReference>
<dbReference type="Gene3D" id="1.20.58.1380">
    <property type="match status" value="1"/>
</dbReference>
<protein>
    <submittedName>
        <fullName evidence="5">Uncharacterized protein</fullName>
    </submittedName>
</protein>
<dbReference type="GO" id="GO:0000972">
    <property type="term" value="P:transcription-dependent tethering of RNA polymerase II gene DNA at nuclear periphery"/>
    <property type="evidence" value="ECO:0007669"/>
    <property type="project" value="TreeGrafter"/>
</dbReference>
<evidence type="ECO:0000256" key="1">
    <source>
        <dbReference type="ARBA" id="ARBA00004123"/>
    </source>
</evidence>